<comment type="caution">
    <text evidence="2">The sequence shown here is derived from an EMBL/GenBank/DDBJ whole genome shotgun (WGS) entry which is preliminary data.</text>
</comment>
<dbReference type="AlphaFoldDB" id="A0A848GS64"/>
<feature type="compositionally biased region" description="Low complexity" evidence="1">
    <location>
        <begin position="468"/>
        <end position="478"/>
    </location>
</feature>
<dbReference type="Proteomes" id="UP000583266">
    <property type="component" value="Unassembled WGS sequence"/>
</dbReference>
<keyword evidence="3" id="KW-1185">Reference proteome</keyword>
<reference evidence="2 3" key="1">
    <citation type="submission" date="2020-04" db="EMBL/GenBank/DDBJ databases">
        <title>Chitinophaga sp. G-6-1-13 sp. nov., isolated from soil.</title>
        <authorList>
            <person name="Dahal R.H."/>
            <person name="Chaudhary D.K."/>
        </authorList>
    </citation>
    <scope>NUCLEOTIDE SEQUENCE [LARGE SCALE GENOMIC DNA]</scope>
    <source>
        <strain evidence="2 3">G-6-1-13</strain>
    </source>
</reference>
<sequence length="809" mass="89052">MGKQQKPPGKPKEEKKKEEKPAPKGSKYVCDQALLKCSCGSSPGQLKVAANLFVFLQDELKATSKDKTVAPAFGTCSAQRNSPCSPALMEWQEVAEDVSLEEGTYFLLEKSTNQCSSGGGKITITDGKQKATVKDIKIPTADLPLVTPMEVENKEVVWYVSNEVYNPVPESDRWYKVDETKHTFIQEKAGSKVLGELVPHASNPSLATYTDAKGKQTTYKKGVGAPYDYGNKKASFKEKLESIYPVYLRNGVFTNAYPTYKMFVYKGENAGDAKKKLDQDIGSGSHGNAALLMELARHTRDNNTTYYKTGGPVPPTGLNGQPEYYAMNYVISETARYRVVLDKTDTNLKTVLASPYRGGISVDPFVSGDLEGCLGIRNGTGGYFQQIAGINKVKYFNSLNDKLTDLMPELKNIYRTTKGKGKMAVAFDEKKEALFYVKVDPLPEISPDTCYKPWQDAVKTKQEAWRKAQQTPATPAPAKENDTGKTLKSLFGRLFMVAWLSITASSCANGSQPAHATADTAVSKASSDTAALRQWTDALRNADTTQLAQLLSQHFDPNTILGADTTISFGDIGQLPLHITRYTSLFYVYDYSKLIGSQLAKRASTPQAMQQKQQDLSLWLVRHSATVTAEVVKMWLLTKSPLSFLRQAAPVTVLRQYSQDGLMAAALRGNNGNDVISYLLDNKVSLNGVTDAIRKQYSRDYTVSPETLSLLVRHGYKTEEAGFSLLQYAVFMLDEKNVTAELQKGASVVTPSSWFFIQDDMIDGGSGEIKLSARQIAARTLSFYKERGTTGSASFKKAQRVASLLQKSK</sequence>
<organism evidence="2 3">
    <name type="scientific">Chitinophaga fulva</name>
    <dbReference type="NCBI Taxonomy" id="2728842"/>
    <lineage>
        <taxon>Bacteria</taxon>
        <taxon>Pseudomonadati</taxon>
        <taxon>Bacteroidota</taxon>
        <taxon>Chitinophagia</taxon>
        <taxon>Chitinophagales</taxon>
        <taxon>Chitinophagaceae</taxon>
        <taxon>Chitinophaga</taxon>
    </lineage>
</organism>
<evidence type="ECO:0000256" key="1">
    <source>
        <dbReference type="SAM" id="MobiDB-lite"/>
    </source>
</evidence>
<dbReference type="InterPro" id="IPR025460">
    <property type="entry name" value="DUF4280"/>
</dbReference>
<evidence type="ECO:0000313" key="2">
    <source>
        <dbReference type="EMBL" id="NML40199.1"/>
    </source>
</evidence>
<feature type="region of interest" description="Disordered" evidence="1">
    <location>
        <begin position="462"/>
        <end position="482"/>
    </location>
</feature>
<evidence type="ECO:0000313" key="3">
    <source>
        <dbReference type="Proteomes" id="UP000583266"/>
    </source>
</evidence>
<name>A0A848GS64_9BACT</name>
<protein>
    <submittedName>
        <fullName evidence="2">DUF4280 domain-containing protein</fullName>
    </submittedName>
</protein>
<proteinExistence type="predicted"/>
<dbReference type="Pfam" id="PF14107">
    <property type="entry name" value="DUF4280"/>
    <property type="match status" value="1"/>
</dbReference>
<accession>A0A848GS64</accession>
<feature type="compositionally biased region" description="Basic and acidic residues" evidence="1">
    <location>
        <begin position="10"/>
        <end position="22"/>
    </location>
</feature>
<dbReference type="EMBL" id="JABBGC010000003">
    <property type="protein sequence ID" value="NML40199.1"/>
    <property type="molecule type" value="Genomic_DNA"/>
</dbReference>
<feature type="region of interest" description="Disordered" evidence="1">
    <location>
        <begin position="1"/>
        <end position="25"/>
    </location>
</feature>
<dbReference type="RefSeq" id="WP_169227311.1">
    <property type="nucleotide sequence ID" value="NZ_JABBGC010000003.1"/>
</dbReference>
<gene>
    <name evidence="2" type="ORF">HHL17_23570</name>
</gene>